<organism evidence="1 2">
    <name type="scientific">Ixodes persulcatus</name>
    <name type="common">Taiga tick</name>
    <dbReference type="NCBI Taxonomy" id="34615"/>
    <lineage>
        <taxon>Eukaryota</taxon>
        <taxon>Metazoa</taxon>
        <taxon>Ecdysozoa</taxon>
        <taxon>Arthropoda</taxon>
        <taxon>Chelicerata</taxon>
        <taxon>Arachnida</taxon>
        <taxon>Acari</taxon>
        <taxon>Parasitiformes</taxon>
        <taxon>Ixodida</taxon>
        <taxon>Ixodoidea</taxon>
        <taxon>Ixodidae</taxon>
        <taxon>Ixodinae</taxon>
        <taxon>Ixodes</taxon>
    </lineage>
</organism>
<gene>
    <name evidence="1" type="ORF">HPB47_027545</name>
</gene>
<keyword evidence="2" id="KW-1185">Reference proteome</keyword>
<dbReference type="EMBL" id="JABSTQ010009867">
    <property type="protein sequence ID" value="KAG0425276.1"/>
    <property type="molecule type" value="Genomic_DNA"/>
</dbReference>
<dbReference type="Proteomes" id="UP000805193">
    <property type="component" value="Unassembled WGS sequence"/>
</dbReference>
<name>A0AC60PX63_IXOPE</name>
<proteinExistence type="predicted"/>
<sequence length="102" mass="11541">MRDPWSELFGSDFGAAGVSEGGWNAEETEATQDLTVGEIKEQQQKALREIIDDITDHTDRMRDRLVRETKNVQIVDRKSGTCWYWVVILVLMVAIVVIAAAF</sequence>
<reference evidence="1 2" key="1">
    <citation type="journal article" date="2020" name="Cell">
        <title>Large-Scale Comparative Analyses of Tick Genomes Elucidate Their Genetic Diversity and Vector Capacities.</title>
        <authorList>
            <consortium name="Tick Genome and Microbiome Consortium (TIGMIC)"/>
            <person name="Jia N."/>
            <person name="Wang J."/>
            <person name="Shi W."/>
            <person name="Du L."/>
            <person name="Sun Y."/>
            <person name="Zhan W."/>
            <person name="Jiang J.F."/>
            <person name="Wang Q."/>
            <person name="Zhang B."/>
            <person name="Ji P."/>
            <person name="Bell-Sakyi L."/>
            <person name="Cui X.M."/>
            <person name="Yuan T.T."/>
            <person name="Jiang B.G."/>
            <person name="Yang W.F."/>
            <person name="Lam T.T."/>
            <person name="Chang Q.C."/>
            <person name="Ding S.J."/>
            <person name="Wang X.J."/>
            <person name="Zhu J.G."/>
            <person name="Ruan X.D."/>
            <person name="Zhao L."/>
            <person name="Wei J.T."/>
            <person name="Ye R.Z."/>
            <person name="Que T.C."/>
            <person name="Du C.H."/>
            <person name="Zhou Y.H."/>
            <person name="Cheng J.X."/>
            <person name="Dai P.F."/>
            <person name="Guo W.B."/>
            <person name="Han X.H."/>
            <person name="Huang E.J."/>
            <person name="Li L.F."/>
            <person name="Wei W."/>
            <person name="Gao Y.C."/>
            <person name="Liu J.Z."/>
            <person name="Shao H.Z."/>
            <person name="Wang X."/>
            <person name="Wang C.C."/>
            <person name="Yang T.C."/>
            <person name="Huo Q.B."/>
            <person name="Li W."/>
            <person name="Chen H.Y."/>
            <person name="Chen S.E."/>
            <person name="Zhou L.G."/>
            <person name="Ni X.B."/>
            <person name="Tian J.H."/>
            <person name="Sheng Y."/>
            <person name="Liu T."/>
            <person name="Pan Y.S."/>
            <person name="Xia L.Y."/>
            <person name="Li J."/>
            <person name="Zhao F."/>
            <person name="Cao W.C."/>
        </authorList>
    </citation>
    <scope>NUCLEOTIDE SEQUENCE [LARGE SCALE GENOMIC DNA]</scope>
    <source>
        <strain evidence="1">Iper-2018</strain>
    </source>
</reference>
<protein>
    <submittedName>
        <fullName evidence="1">Uncharacterized protein</fullName>
    </submittedName>
</protein>
<accession>A0AC60PX63</accession>
<evidence type="ECO:0000313" key="1">
    <source>
        <dbReference type="EMBL" id="KAG0425276.1"/>
    </source>
</evidence>
<evidence type="ECO:0000313" key="2">
    <source>
        <dbReference type="Proteomes" id="UP000805193"/>
    </source>
</evidence>
<comment type="caution">
    <text evidence="1">The sequence shown here is derived from an EMBL/GenBank/DDBJ whole genome shotgun (WGS) entry which is preliminary data.</text>
</comment>